<dbReference type="GeneID" id="37158286"/>
<accession>A0A8G1VRA6</accession>
<feature type="transmembrane region" description="Helical" evidence="1">
    <location>
        <begin position="43"/>
        <end position="63"/>
    </location>
</feature>
<dbReference type="RefSeq" id="XP_025517510.1">
    <property type="nucleotide sequence ID" value="XM_025654884.1"/>
</dbReference>
<proteinExistence type="predicted"/>
<keyword evidence="1" id="KW-0472">Membrane</keyword>
<evidence type="ECO:0000313" key="2">
    <source>
        <dbReference type="EMBL" id="RAH59588.1"/>
    </source>
</evidence>
<dbReference type="EMBL" id="KZ825058">
    <property type="protein sequence ID" value="RAH59588.1"/>
    <property type="molecule type" value="Genomic_DNA"/>
</dbReference>
<gene>
    <name evidence="2" type="ORF">BO85DRAFT_245796</name>
</gene>
<feature type="transmembrane region" description="Helical" evidence="1">
    <location>
        <begin position="20"/>
        <end position="37"/>
    </location>
</feature>
<keyword evidence="1" id="KW-0812">Transmembrane</keyword>
<name>A0A8G1VRA6_9EURO</name>
<evidence type="ECO:0000256" key="1">
    <source>
        <dbReference type="SAM" id="Phobius"/>
    </source>
</evidence>
<dbReference type="Proteomes" id="UP000249526">
    <property type="component" value="Unassembled WGS sequence"/>
</dbReference>
<dbReference type="AlphaFoldDB" id="A0A8G1VRA6"/>
<organism evidence="2 3">
    <name type="scientific">Aspergillus piperis CBS 112811</name>
    <dbReference type="NCBI Taxonomy" id="1448313"/>
    <lineage>
        <taxon>Eukaryota</taxon>
        <taxon>Fungi</taxon>
        <taxon>Dikarya</taxon>
        <taxon>Ascomycota</taxon>
        <taxon>Pezizomycotina</taxon>
        <taxon>Eurotiomycetes</taxon>
        <taxon>Eurotiomycetidae</taxon>
        <taxon>Eurotiales</taxon>
        <taxon>Aspergillaceae</taxon>
        <taxon>Aspergillus</taxon>
        <taxon>Aspergillus subgen. Circumdati</taxon>
    </lineage>
</organism>
<sequence>MEFGGVSFLLDLRPGARNYLPTYLLALLCLIQFTYYINTYLFLTIPSLLLFSLYLGFKLPAALHSVSNYSVLRYRYAMLRFASCLSSQNLGYSCDIRIPFPPLSWLPQF</sequence>
<keyword evidence="1" id="KW-1133">Transmembrane helix</keyword>
<evidence type="ECO:0000313" key="3">
    <source>
        <dbReference type="Proteomes" id="UP000249526"/>
    </source>
</evidence>
<protein>
    <submittedName>
        <fullName evidence="2">Uncharacterized protein</fullName>
    </submittedName>
</protein>
<keyword evidence="3" id="KW-1185">Reference proteome</keyword>
<reference evidence="2 3" key="1">
    <citation type="submission" date="2018-02" db="EMBL/GenBank/DDBJ databases">
        <title>The genomes of Aspergillus section Nigri reveals drivers in fungal speciation.</title>
        <authorList>
            <consortium name="DOE Joint Genome Institute"/>
            <person name="Vesth T.C."/>
            <person name="Nybo J."/>
            <person name="Theobald S."/>
            <person name="Brandl J."/>
            <person name="Frisvad J.C."/>
            <person name="Nielsen K.F."/>
            <person name="Lyhne E.K."/>
            <person name="Kogle M.E."/>
            <person name="Kuo A."/>
            <person name="Riley R."/>
            <person name="Clum A."/>
            <person name="Nolan M."/>
            <person name="Lipzen A."/>
            <person name="Salamov A."/>
            <person name="Henrissat B."/>
            <person name="Wiebenga A."/>
            <person name="De vries R.P."/>
            <person name="Grigoriev I.V."/>
            <person name="Mortensen U.H."/>
            <person name="Andersen M.R."/>
            <person name="Baker S.E."/>
        </authorList>
    </citation>
    <scope>NUCLEOTIDE SEQUENCE [LARGE SCALE GENOMIC DNA]</scope>
    <source>
        <strain evidence="2 3">CBS 112811</strain>
    </source>
</reference>